<dbReference type="GO" id="GO:0004674">
    <property type="term" value="F:protein serine/threonine kinase activity"/>
    <property type="evidence" value="ECO:0007669"/>
    <property type="project" value="TreeGrafter"/>
</dbReference>
<dbReference type="eggNOG" id="KOG4257">
    <property type="taxonomic scope" value="Eukaryota"/>
</dbReference>
<dbReference type="SUPFAM" id="SSF56112">
    <property type="entry name" value="Protein kinase-like (PK-like)"/>
    <property type="match status" value="1"/>
</dbReference>
<dbReference type="Gene3D" id="1.10.510.10">
    <property type="entry name" value="Transferase(Phosphotransferase) domain 1"/>
    <property type="match status" value="1"/>
</dbReference>
<dbReference type="Proteomes" id="UP000008141">
    <property type="component" value="Unassembled WGS sequence"/>
</dbReference>
<organism evidence="3">
    <name type="scientific">Chlorella variabilis</name>
    <name type="common">Green alga</name>
    <dbReference type="NCBI Taxonomy" id="554065"/>
    <lineage>
        <taxon>Eukaryota</taxon>
        <taxon>Viridiplantae</taxon>
        <taxon>Chlorophyta</taxon>
        <taxon>core chlorophytes</taxon>
        <taxon>Trebouxiophyceae</taxon>
        <taxon>Chlorellales</taxon>
        <taxon>Chlorellaceae</taxon>
        <taxon>Chlorella clade</taxon>
        <taxon>Chlorella</taxon>
    </lineage>
</organism>
<dbReference type="InterPro" id="IPR011009">
    <property type="entry name" value="Kinase-like_dom_sf"/>
</dbReference>
<proteinExistence type="predicted"/>
<gene>
    <name evidence="2" type="ORF">CHLNCDRAFT_55725</name>
</gene>
<evidence type="ECO:0000313" key="3">
    <source>
        <dbReference type="Proteomes" id="UP000008141"/>
    </source>
</evidence>
<dbReference type="InterPro" id="IPR000719">
    <property type="entry name" value="Prot_kinase_dom"/>
</dbReference>
<dbReference type="Pfam" id="PF07714">
    <property type="entry name" value="PK_Tyr_Ser-Thr"/>
    <property type="match status" value="1"/>
</dbReference>
<dbReference type="GO" id="GO:0005524">
    <property type="term" value="F:ATP binding"/>
    <property type="evidence" value="ECO:0007669"/>
    <property type="project" value="InterPro"/>
</dbReference>
<feature type="domain" description="Protein kinase" evidence="1">
    <location>
        <begin position="1"/>
        <end position="90"/>
    </location>
</feature>
<name>E1ZUB1_CHLVA</name>
<sequence length="136" mass="14586">PPELITEGILTKAADVYAFGVITWEMYVGRRAWEGLKPTEVLRKVASDTRLPFPPQTPHRLKVLGERCMEYVPSSRPTMEEVLSEVNSILSDTMGILQQFLAASSAAATGGGGPRDVLGGTLASRLAPSDPFVEGG</sequence>
<dbReference type="PANTHER" id="PTHR44329">
    <property type="entry name" value="SERINE/THREONINE-PROTEIN KINASE TNNI3K-RELATED"/>
    <property type="match status" value="1"/>
</dbReference>
<dbReference type="EMBL" id="GL433944">
    <property type="protein sequence ID" value="EFN50583.1"/>
    <property type="molecule type" value="Genomic_DNA"/>
</dbReference>
<evidence type="ECO:0000259" key="1">
    <source>
        <dbReference type="PROSITE" id="PS50011"/>
    </source>
</evidence>
<dbReference type="InterPro" id="IPR001245">
    <property type="entry name" value="Ser-Thr/Tyr_kinase_cat_dom"/>
</dbReference>
<reference evidence="2 3" key="1">
    <citation type="journal article" date="2010" name="Plant Cell">
        <title>The Chlorella variabilis NC64A genome reveals adaptation to photosymbiosis, coevolution with viruses, and cryptic sex.</title>
        <authorList>
            <person name="Blanc G."/>
            <person name="Duncan G."/>
            <person name="Agarkova I."/>
            <person name="Borodovsky M."/>
            <person name="Gurnon J."/>
            <person name="Kuo A."/>
            <person name="Lindquist E."/>
            <person name="Lucas S."/>
            <person name="Pangilinan J."/>
            <person name="Polle J."/>
            <person name="Salamov A."/>
            <person name="Terry A."/>
            <person name="Yamada T."/>
            <person name="Dunigan D.D."/>
            <person name="Grigoriev I.V."/>
            <person name="Claverie J.M."/>
            <person name="Van Etten J.L."/>
        </authorList>
    </citation>
    <scope>NUCLEOTIDE SEQUENCE [LARGE SCALE GENOMIC DNA]</scope>
    <source>
        <strain evidence="2 3">NC64A</strain>
    </source>
</reference>
<dbReference type="PANTHER" id="PTHR44329:SF214">
    <property type="entry name" value="PROTEIN KINASE DOMAIN-CONTAINING PROTEIN"/>
    <property type="match status" value="1"/>
</dbReference>
<feature type="non-terminal residue" evidence="2">
    <location>
        <position position="1"/>
    </location>
</feature>
<dbReference type="AlphaFoldDB" id="E1ZUB1"/>
<evidence type="ECO:0000313" key="2">
    <source>
        <dbReference type="EMBL" id="EFN50583.1"/>
    </source>
</evidence>
<dbReference type="RefSeq" id="XP_005842713.1">
    <property type="nucleotide sequence ID" value="XM_005842656.1"/>
</dbReference>
<protein>
    <recommendedName>
        <fullName evidence="1">Protein kinase domain-containing protein</fullName>
    </recommendedName>
</protein>
<dbReference type="OrthoDB" id="535720at2759"/>
<accession>E1ZUB1</accession>
<dbReference type="GeneID" id="17350017"/>
<dbReference type="STRING" id="554065.E1ZUB1"/>
<keyword evidence="3" id="KW-1185">Reference proteome</keyword>
<dbReference type="InParanoid" id="E1ZUB1"/>
<dbReference type="KEGG" id="cvr:CHLNCDRAFT_55725"/>
<dbReference type="InterPro" id="IPR051681">
    <property type="entry name" value="Ser/Thr_Kinases-Pseudokinases"/>
</dbReference>
<dbReference type="OMA" id="ERCMEYV"/>
<dbReference type="PROSITE" id="PS50011">
    <property type="entry name" value="PROTEIN_KINASE_DOM"/>
    <property type="match status" value="1"/>
</dbReference>